<name>A0A8T1VH38_9STRA</name>
<proteinExistence type="predicted"/>
<feature type="domain" description="Myb-like" evidence="5">
    <location>
        <begin position="204"/>
        <end position="258"/>
    </location>
</feature>
<feature type="compositionally biased region" description="Polar residues" evidence="4">
    <location>
        <begin position="8"/>
        <end position="19"/>
    </location>
</feature>
<dbReference type="GO" id="GO:0003700">
    <property type="term" value="F:DNA-binding transcription factor activity"/>
    <property type="evidence" value="ECO:0007669"/>
    <property type="project" value="InterPro"/>
</dbReference>
<accession>A0A8T1VH38</accession>
<dbReference type="PROSITE" id="PS50090">
    <property type="entry name" value="MYB_LIKE"/>
    <property type="match status" value="2"/>
</dbReference>
<dbReference type="InterPro" id="IPR044636">
    <property type="entry name" value="RADIALIS-like"/>
</dbReference>
<organism evidence="7 8">
    <name type="scientific">Phytophthora pseudosyringae</name>
    <dbReference type="NCBI Taxonomy" id="221518"/>
    <lineage>
        <taxon>Eukaryota</taxon>
        <taxon>Sar</taxon>
        <taxon>Stramenopiles</taxon>
        <taxon>Oomycota</taxon>
        <taxon>Peronosporomycetes</taxon>
        <taxon>Peronosporales</taxon>
        <taxon>Peronosporaceae</taxon>
        <taxon>Phytophthora</taxon>
    </lineage>
</organism>
<dbReference type="SMART" id="SM00717">
    <property type="entry name" value="SANT"/>
    <property type="match status" value="2"/>
</dbReference>
<dbReference type="InterPro" id="IPR017930">
    <property type="entry name" value="Myb_dom"/>
</dbReference>
<comment type="caution">
    <text evidence="7">The sequence shown here is derived from an EMBL/GenBank/DDBJ whole genome shotgun (WGS) entry which is preliminary data.</text>
</comment>
<feature type="domain" description="Myb-like" evidence="5">
    <location>
        <begin position="45"/>
        <end position="100"/>
    </location>
</feature>
<feature type="compositionally biased region" description="Low complexity" evidence="4">
    <location>
        <begin position="20"/>
        <end position="29"/>
    </location>
</feature>
<dbReference type="Proteomes" id="UP000694044">
    <property type="component" value="Unassembled WGS sequence"/>
</dbReference>
<feature type="compositionally biased region" description="Low complexity" evidence="4">
    <location>
        <begin position="376"/>
        <end position="388"/>
    </location>
</feature>
<keyword evidence="8" id="KW-1185">Reference proteome</keyword>
<dbReference type="AlphaFoldDB" id="A0A8T1VH38"/>
<evidence type="ECO:0000256" key="2">
    <source>
        <dbReference type="ARBA" id="ARBA00023163"/>
    </source>
</evidence>
<dbReference type="PANTHER" id="PTHR43952:SF75">
    <property type="entry name" value="PROTEIN RADIALIS-LIKE 6"/>
    <property type="match status" value="1"/>
</dbReference>
<dbReference type="OrthoDB" id="118550at2759"/>
<feature type="region of interest" description="Disordered" evidence="4">
    <location>
        <begin position="376"/>
        <end position="504"/>
    </location>
</feature>
<feature type="region of interest" description="Disordered" evidence="4">
    <location>
        <begin position="106"/>
        <end position="161"/>
    </location>
</feature>
<feature type="domain" description="HTH myb-type" evidence="6">
    <location>
        <begin position="50"/>
        <end position="104"/>
    </location>
</feature>
<feature type="compositionally biased region" description="Basic and acidic residues" evidence="4">
    <location>
        <begin position="141"/>
        <end position="153"/>
    </location>
</feature>
<feature type="region of interest" description="Disordered" evidence="4">
    <location>
        <begin position="264"/>
        <end position="333"/>
    </location>
</feature>
<evidence type="ECO:0008006" key="9">
    <source>
        <dbReference type="Google" id="ProtNLM"/>
    </source>
</evidence>
<keyword evidence="2" id="KW-0804">Transcription</keyword>
<dbReference type="PANTHER" id="PTHR43952">
    <property type="entry name" value="MYB FAMILY TRANSCRIPTION FACTOR-RELATED"/>
    <property type="match status" value="1"/>
</dbReference>
<reference evidence="7" key="1">
    <citation type="submission" date="2021-02" db="EMBL/GenBank/DDBJ databases">
        <authorList>
            <person name="Palmer J.M."/>
        </authorList>
    </citation>
    <scope>NUCLEOTIDE SEQUENCE</scope>
    <source>
        <strain evidence="7">SCRP734</strain>
    </source>
</reference>
<evidence type="ECO:0000259" key="6">
    <source>
        <dbReference type="PROSITE" id="PS51294"/>
    </source>
</evidence>
<keyword evidence="3" id="KW-0539">Nucleus</keyword>
<feature type="region of interest" description="Disordered" evidence="4">
    <location>
        <begin position="1"/>
        <end position="55"/>
    </location>
</feature>
<dbReference type="Pfam" id="PF00249">
    <property type="entry name" value="Myb_DNA-binding"/>
    <property type="match status" value="2"/>
</dbReference>
<dbReference type="PROSITE" id="PS51294">
    <property type="entry name" value="HTH_MYB"/>
    <property type="match status" value="1"/>
</dbReference>
<feature type="compositionally biased region" description="Polar residues" evidence="4">
    <location>
        <begin position="289"/>
        <end position="298"/>
    </location>
</feature>
<gene>
    <name evidence="7" type="ORF">PHYPSEUDO_008463</name>
</gene>
<feature type="compositionally biased region" description="Low complexity" evidence="4">
    <location>
        <begin position="321"/>
        <end position="333"/>
    </location>
</feature>
<evidence type="ECO:0000259" key="5">
    <source>
        <dbReference type="PROSITE" id="PS50090"/>
    </source>
</evidence>
<evidence type="ECO:0000256" key="4">
    <source>
        <dbReference type="SAM" id="MobiDB-lite"/>
    </source>
</evidence>
<dbReference type="EMBL" id="JAGDFM010000342">
    <property type="protein sequence ID" value="KAG7379560.1"/>
    <property type="molecule type" value="Genomic_DNA"/>
</dbReference>
<evidence type="ECO:0000313" key="7">
    <source>
        <dbReference type="EMBL" id="KAG7379560.1"/>
    </source>
</evidence>
<feature type="compositionally biased region" description="Polar residues" evidence="4">
    <location>
        <begin position="123"/>
        <end position="135"/>
    </location>
</feature>
<dbReference type="InterPro" id="IPR001005">
    <property type="entry name" value="SANT/Myb"/>
</dbReference>
<sequence>MNPGRLPTSASMQQQDTSLGTNAGAGQARRTGRAPREDDDRSAVASSSGRSEWRRDEHGRFMQALELYGSRRTGDEWKHITAFVGSRTIEEVRLHGRQYLQRLVQQLPPSPEATRASRFLPSAGSQNDPHRQNYQVPRGVDPQKPRGGNDKRPVPVQTGGSSALSAAALECAQSMSVQAPVQFHNQPLQTLPHQHQVGTAASRRNGRRSKPWTFQEDKAFETALAAWTGSNSYPWAKIAAVIPGKTAKDVRCRYEDMVGEVTSIESGEIAEPENPTSSSVPCAPAVARSQHSPSSLSQRAVPPPPIEVPPRSVGKDGVFPSGSSTRSRRGSASGICMLSPTFLDLLANEAESEEKSPLPALPLPFPGLTNLPSPLFSPTLLPSGSPGFFSPGNKKSAARGQQDKRFSSLESSGDVKMQVIDTGPAPAARKSDDPRRSTTPRIWNDFLADDFKFDDPLGTETPSRSSRKTPHSKTSAGFGQGSSTKACESDTGTQDVEMTDASAA</sequence>
<evidence type="ECO:0000313" key="8">
    <source>
        <dbReference type="Proteomes" id="UP000694044"/>
    </source>
</evidence>
<feature type="compositionally biased region" description="Polar residues" evidence="4">
    <location>
        <begin position="472"/>
        <end position="496"/>
    </location>
</feature>
<protein>
    <recommendedName>
        <fullName evidence="9">Myb-like DNA-binding protein</fullName>
    </recommendedName>
</protein>
<keyword evidence="1" id="KW-0805">Transcription regulation</keyword>
<evidence type="ECO:0000256" key="1">
    <source>
        <dbReference type="ARBA" id="ARBA00023015"/>
    </source>
</evidence>
<evidence type="ECO:0000256" key="3">
    <source>
        <dbReference type="ARBA" id="ARBA00023242"/>
    </source>
</evidence>
<dbReference type="CDD" id="cd00167">
    <property type="entry name" value="SANT"/>
    <property type="match status" value="2"/>
</dbReference>